<name>A0A9N8QNM9_9BASI</name>
<feature type="non-terminal residue" evidence="2">
    <location>
        <position position="1"/>
    </location>
</feature>
<evidence type="ECO:0000313" key="2">
    <source>
        <dbReference type="EMBL" id="CAD6964863.1"/>
    </source>
</evidence>
<gene>
    <name evidence="2" type="ORF">JKILLFL_G9416</name>
</gene>
<keyword evidence="3" id="KW-1185">Reference proteome</keyword>
<dbReference type="AlphaFoldDB" id="A0A9N8QNM9"/>
<evidence type="ECO:0000256" key="1">
    <source>
        <dbReference type="SAM" id="Phobius"/>
    </source>
</evidence>
<keyword evidence="1" id="KW-0472">Membrane</keyword>
<proteinExistence type="predicted"/>
<protein>
    <submittedName>
        <fullName evidence="2">Uncharacterized protein</fullName>
    </submittedName>
</protein>
<organism evidence="2 3">
    <name type="scientific">Tilletia laevis</name>
    <dbReference type="NCBI Taxonomy" id="157183"/>
    <lineage>
        <taxon>Eukaryota</taxon>
        <taxon>Fungi</taxon>
        <taxon>Dikarya</taxon>
        <taxon>Basidiomycota</taxon>
        <taxon>Ustilaginomycotina</taxon>
        <taxon>Exobasidiomycetes</taxon>
        <taxon>Tilletiales</taxon>
        <taxon>Tilletiaceae</taxon>
        <taxon>Tilletia</taxon>
    </lineage>
</organism>
<evidence type="ECO:0000313" key="3">
    <source>
        <dbReference type="Proteomes" id="UP000836404"/>
    </source>
</evidence>
<keyword evidence="1" id="KW-1133">Transmembrane helix</keyword>
<feature type="transmembrane region" description="Helical" evidence="1">
    <location>
        <begin position="6"/>
        <end position="31"/>
    </location>
</feature>
<sequence>HQLTLSFVVTVIALFTTIYIALLMFILQALLV</sequence>
<dbReference type="EMBL" id="CAJHJF010007812">
    <property type="protein sequence ID" value="CAD6964863.1"/>
    <property type="molecule type" value="Genomic_DNA"/>
</dbReference>
<accession>A0A9N8QNM9</accession>
<dbReference type="Proteomes" id="UP000836404">
    <property type="component" value="Unassembled WGS sequence"/>
</dbReference>
<comment type="caution">
    <text evidence="2">The sequence shown here is derived from an EMBL/GenBank/DDBJ whole genome shotgun (WGS) entry which is preliminary data.</text>
</comment>
<keyword evidence="1" id="KW-0812">Transmembrane</keyword>
<reference evidence="2 3" key="1">
    <citation type="submission" date="2020-10" db="EMBL/GenBank/DDBJ databases">
        <authorList>
            <person name="Sedaghatjoo S."/>
        </authorList>
    </citation>
    <scope>NUCLEOTIDE SEQUENCE [LARGE SCALE GENOMIC DNA]</scope>
    <source>
        <strain evidence="2 3">LLFL</strain>
    </source>
</reference>